<feature type="transmembrane region" description="Helical" evidence="1">
    <location>
        <begin position="37"/>
        <end position="62"/>
    </location>
</feature>
<keyword evidence="3" id="KW-1185">Reference proteome</keyword>
<feature type="transmembrane region" description="Helical" evidence="1">
    <location>
        <begin position="74"/>
        <end position="97"/>
    </location>
</feature>
<dbReference type="Proteomes" id="UP001601444">
    <property type="component" value="Unassembled WGS sequence"/>
</dbReference>
<evidence type="ECO:0000313" key="2">
    <source>
        <dbReference type="EMBL" id="MFF0541564.1"/>
    </source>
</evidence>
<reference evidence="2 3" key="1">
    <citation type="submission" date="2024-10" db="EMBL/GenBank/DDBJ databases">
        <title>The Natural Products Discovery Center: Release of the First 8490 Sequenced Strains for Exploring Actinobacteria Biosynthetic Diversity.</title>
        <authorList>
            <person name="Kalkreuter E."/>
            <person name="Kautsar S.A."/>
            <person name="Yang D."/>
            <person name="Bader C.D."/>
            <person name="Teijaro C.N."/>
            <person name="Fluegel L."/>
            <person name="Davis C.M."/>
            <person name="Simpson J.R."/>
            <person name="Lauterbach L."/>
            <person name="Steele A.D."/>
            <person name="Gui C."/>
            <person name="Meng S."/>
            <person name="Li G."/>
            <person name="Viehrig K."/>
            <person name="Ye F."/>
            <person name="Su P."/>
            <person name="Kiefer A.F."/>
            <person name="Nichols A."/>
            <person name="Cepeda A.J."/>
            <person name="Yan W."/>
            <person name="Fan B."/>
            <person name="Jiang Y."/>
            <person name="Adhikari A."/>
            <person name="Zheng C.-J."/>
            <person name="Schuster L."/>
            <person name="Cowan T.M."/>
            <person name="Smanski M.J."/>
            <person name="Chevrette M.G."/>
            <person name="De Carvalho L.P.S."/>
            <person name="Shen B."/>
        </authorList>
    </citation>
    <scope>NUCLEOTIDE SEQUENCE [LARGE SCALE GENOMIC DNA]</scope>
    <source>
        <strain evidence="2 3">NPDC004045</strain>
    </source>
</reference>
<dbReference type="RefSeq" id="WP_387698760.1">
    <property type="nucleotide sequence ID" value="NZ_JBIAMX010000001.1"/>
</dbReference>
<name>A0ABW6PGN9_9NOCA</name>
<accession>A0ABW6PGN9</accession>
<dbReference type="EMBL" id="JBIAMX010000001">
    <property type="protein sequence ID" value="MFF0541564.1"/>
    <property type="molecule type" value="Genomic_DNA"/>
</dbReference>
<evidence type="ECO:0008006" key="4">
    <source>
        <dbReference type="Google" id="ProtNLM"/>
    </source>
</evidence>
<protein>
    <recommendedName>
        <fullName evidence="4">Major facilitator superfamily (MFS) profile domain-containing protein</fullName>
    </recommendedName>
</protein>
<comment type="caution">
    <text evidence="2">The sequence shown here is derived from an EMBL/GenBank/DDBJ whole genome shotgun (WGS) entry which is preliminary data.</text>
</comment>
<gene>
    <name evidence="2" type="ORF">ACFYTF_01850</name>
</gene>
<evidence type="ECO:0000313" key="3">
    <source>
        <dbReference type="Proteomes" id="UP001601444"/>
    </source>
</evidence>
<sequence>MNYPYGGYGYGYPPQPYAPYPQYPAPPRPGGGTAITAGVLALLGGLWGAVSAGSLAIGLSSVSSGALDEVKTMLVVSLGIGAVVALLLLLGSLLLFLRRTAGRVLVILGCLGAIASAAVSVVFMASVGADFKDTDGYASGLAVTAGISGVMALFPLLTLILAAVPATGRWIAARDAPRYY</sequence>
<evidence type="ECO:0000256" key="1">
    <source>
        <dbReference type="SAM" id="Phobius"/>
    </source>
</evidence>
<keyword evidence="1" id="KW-1133">Transmembrane helix</keyword>
<feature type="transmembrane region" description="Helical" evidence="1">
    <location>
        <begin position="137"/>
        <end position="164"/>
    </location>
</feature>
<feature type="transmembrane region" description="Helical" evidence="1">
    <location>
        <begin position="104"/>
        <end position="125"/>
    </location>
</feature>
<proteinExistence type="predicted"/>
<keyword evidence="1" id="KW-0812">Transmembrane</keyword>
<organism evidence="2 3">
    <name type="scientific">Nocardia thailandica</name>
    <dbReference type="NCBI Taxonomy" id="257275"/>
    <lineage>
        <taxon>Bacteria</taxon>
        <taxon>Bacillati</taxon>
        <taxon>Actinomycetota</taxon>
        <taxon>Actinomycetes</taxon>
        <taxon>Mycobacteriales</taxon>
        <taxon>Nocardiaceae</taxon>
        <taxon>Nocardia</taxon>
    </lineage>
</organism>
<keyword evidence="1" id="KW-0472">Membrane</keyword>